<dbReference type="AlphaFoldDB" id="D0MFX6"/>
<comment type="function">
    <text evidence="4">Involved in the maturation of [NiFe] hydrogenases. Required for nickel insertion into the metal center of the hydrogenase.</text>
</comment>
<dbReference type="PANTHER" id="PTHR34535">
    <property type="entry name" value="HYDROGENASE MATURATION FACTOR HYPA"/>
    <property type="match status" value="1"/>
</dbReference>
<feature type="binding site" evidence="4">
    <location>
        <position position="90"/>
    </location>
    <ligand>
        <name>Zn(2+)</name>
        <dbReference type="ChEBI" id="CHEBI:29105"/>
    </ligand>
</feature>
<keyword evidence="2 4" id="KW-0479">Metal-binding</keyword>
<organism evidence="5 6">
    <name type="scientific">Rhodothermus marinus (strain ATCC 43812 / DSM 4252 / R-10)</name>
    <name type="common">Rhodothermus obamensis</name>
    <dbReference type="NCBI Taxonomy" id="518766"/>
    <lineage>
        <taxon>Bacteria</taxon>
        <taxon>Pseudomonadati</taxon>
        <taxon>Rhodothermota</taxon>
        <taxon>Rhodothermia</taxon>
        <taxon>Rhodothermales</taxon>
        <taxon>Rhodothermaceae</taxon>
        <taxon>Rhodothermus</taxon>
    </lineage>
</organism>
<dbReference type="HAMAP" id="MF_00213">
    <property type="entry name" value="HypA_HybF"/>
    <property type="match status" value="1"/>
</dbReference>
<keyword evidence="6" id="KW-1185">Reference proteome</keyword>
<dbReference type="RefSeq" id="WP_012845075.1">
    <property type="nucleotide sequence ID" value="NC_013501.1"/>
</dbReference>
<dbReference type="PANTHER" id="PTHR34535:SF3">
    <property type="entry name" value="HYDROGENASE MATURATION FACTOR HYPA"/>
    <property type="match status" value="1"/>
</dbReference>
<dbReference type="STRING" id="518766.Rmar_2592"/>
<proteinExistence type="inferred from homology"/>
<accession>D0MFX6</accession>
<dbReference type="GO" id="GO:0016151">
    <property type="term" value="F:nickel cation binding"/>
    <property type="evidence" value="ECO:0007669"/>
    <property type="project" value="UniProtKB-UniRule"/>
</dbReference>
<feature type="binding site" evidence="4">
    <location>
        <position position="74"/>
    </location>
    <ligand>
        <name>Zn(2+)</name>
        <dbReference type="ChEBI" id="CHEBI:29105"/>
    </ligand>
</feature>
<dbReference type="Pfam" id="PF01155">
    <property type="entry name" value="HypA"/>
    <property type="match status" value="1"/>
</dbReference>
<dbReference type="GO" id="GO:0008270">
    <property type="term" value="F:zinc ion binding"/>
    <property type="evidence" value="ECO:0007669"/>
    <property type="project" value="UniProtKB-UniRule"/>
</dbReference>
<evidence type="ECO:0000256" key="3">
    <source>
        <dbReference type="ARBA" id="ARBA00022833"/>
    </source>
</evidence>
<dbReference type="EMBL" id="CP001807">
    <property type="protein sequence ID" value="ACY49465.1"/>
    <property type="molecule type" value="Genomic_DNA"/>
</dbReference>
<dbReference type="KEGG" id="rmr:Rmar_2592"/>
<evidence type="ECO:0000313" key="6">
    <source>
        <dbReference type="Proteomes" id="UP000002221"/>
    </source>
</evidence>
<dbReference type="PIRSF" id="PIRSF004761">
    <property type="entry name" value="Hydrgn_mat_HypA"/>
    <property type="match status" value="1"/>
</dbReference>
<dbReference type="Gene3D" id="3.30.2320.80">
    <property type="match status" value="1"/>
</dbReference>
<dbReference type="eggNOG" id="COG0375">
    <property type="taxonomic scope" value="Bacteria"/>
</dbReference>
<name>D0MFX6_RHOM4</name>
<feature type="binding site" evidence="4">
    <location>
        <position position="93"/>
    </location>
    <ligand>
        <name>Zn(2+)</name>
        <dbReference type="ChEBI" id="CHEBI:29105"/>
    </ligand>
</feature>
<evidence type="ECO:0000256" key="2">
    <source>
        <dbReference type="ARBA" id="ARBA00022723"/>
    </source>
</evidence>
<evidence type="ECO:0000256" key="4">
    <source>
        <dbReference type="HAMAP-Rule" id="MF_00213"/>
    </source>
</evidence>
<dbReference type="HOGENOM" id="CLU_126929_4_0_10"/>
<dbReference type="InterPro" id="IPR000688">
    <property type="entry name" value="HypA/HybF"/>
</dbReference>
<sequence length="121" mass="13646">MHELSIARELVRLIEAEARRAGARRVRSARVVLGARSHVSAEILQFYVTHLLDPEGPAAGLVLTCERQPMRFRCGPCRIDYEPSETDWRCPRCGRIGELLETGDEVFLESLEIECAPQPNT</sequence>
<keyword evidence="3 4" id="KW-0862">Zinc</keyword>
<dbReference type="Proteomes" id="UP000002221">
    <property type="component" value="Chromosome"/>
</dbReference>
<feature type="binding site" evidence="4">
    <location>
        <position position="77"/>
    </location>
    <ligand>
        <name>Zn(2+)</name>
        <dbReference type="ChEBI" id="CHEBI:29105"/>
    </ligand>
</feature>
<evidence type="ECO:0000256" key="1">
    <source>
        <dbReference type="ARBA" id="ARBA00022596"/>
    </source>
</evidence>
<evidence type="ECO:0000313" key="5">
    <source>
        <dbReference type="EMBL" id="ACY49465.1"/>
    </source>
</evidence>
<comment type="similarity">
    <text evidence="4">Belongs to the HypA/HybF family.</text>
</comment>
<feature type="binding site" evidence="4">
    <location>
        <position position="2"/>
    </location>
    <ligand>
        <name>Ni(2+)</name>
        <dbReference type="ChEBI" id="CHEBI:49786"/>
    </ligand>
</feature>
<gene>
    <name evidence="4" type="primary">hypA</name>
    <name evidence="5" type="ordered locus">Rmar_2592</name>
</gene>
<protein>
    <recommendedName>
        <fullName evidence="4">Hydrogenase maturation factor HypA</fullName>
    </recommendedName>
</protein>
<dbReference type="GO" id="GO:0051604">
    <property type="term" value="P:protein maturation"/>
    <property type="evidence" value="ECO:0007669"/>
    <property type="project" value="InterPro"/>
</dbReference>
<dbReference type="OrthoDB" id="9800361at2"/>
<reference evidence="5 6" key="1">
    <citation type="journal article" date="2009" name="Stand. Genomic Sci.">
        <title>Complete genome sequence of Rhodothermus marinus type strain (R-10).</title>
        <authorList>
            <person name="Nolan M."/>
            <person name="Tindall B.J."/>
            <person name="Pomrenke H."/>
            <person name="Lapidus A."/>
            <person name="Copeland A."/>
            <person name="Glavina Del Rio T."/>
            <person name="Lucas S."/>
            <person name="Chen F."/>
            <person name="Tice H."/>
            <person name="Cheng J.F."/>
            <person name="Saunders E."/>
            <person name="Han C."/>
            <person name="Bruce D."/>
            <person name="Goodwin L."/>
            <person name="Chain P."/>
            <person name="Pitluck S."/>
            <person name="Ovchinikova G."/>
            <person name="Pati A."/>
            <person name="Ivanova N."/>
            <person name="Mavromatis K."/>
            <person name="Chen A."/>
            <person name="Palaniappan K."/>
            <person name="Land M."/>
            <person name="Hauser L."/>
            <person name="Chang Y.J."/>
            <person name="Jeffries C.D."/>
            <person name="Brettin T."/>
            <person name="Goker M."/>
            <person name="Bristow J."/>
            <person name="Eisen J.A."/>
            <person name="Markowitz V."/>
            <person name="Hugenholtz P."/>
            <person name="Kyrpides N.C."/>
            <person name="Klenk H.P."/>
            <person name="Detter J.C."/>
        </authorList>
    </citation>
    <scope>NUCLEOTIDE SEQUENCE [LARGE SCALE GENOMIC DNA]</scope>
    <source>
        <strain evidence="6">ATCC 43812 / DSM 4252 / R-10</strain>
    </source>
</reference>
<keyword evidence="1 4" id="KW-0533">Nickel</keyword>